<evidence type="ECO:0000313" key="1">
    <source>
        <dbReference type="EMBL" id="CAG8693304.1"/>
    </source>
</evidence>
<evidence type="ECO:0000313" key="2">
    <source>
        <dbReference type="Proteomes" id="UP000789525"/>
    </source>
</evidence>
<comment type="caution">
    <text evidence="1">The sequence shown here is derived from an EMBL/GenBank/DDBJ whole genome shotgun (WGS) entry which is preliminary data.</text>
</comment>
<accession>A0ACA9P936</accession>
<organism evidence="1 2">
    <name type="scientific">Acaulospora colombiana</name>
    <dbReference type="NCBI Taxonomy" id="27376"/>
    <lineage>
        <taxon>Eukaryota</taxon>
        <taxon>Fungi</taxon>
        <taxon>Fungi incertae sedis</taxon>
        <taxon>Mucoromycota</taxon>
        <taxon>Glomeromycotina</taxon>
        <taxon>Glomeromycetes</taxon>
        <taxon>Diversisporales</taxon>
        <taxon>Acaulosporaceae</taxon>
        <taxon>Acaulospora</taxon>
    </lineage>
</organism>
<protein>
    <submittedName>
        <fullName evidence="1">17038_t:CDS:1</fullName>
    </submittedName>
</protein>
<feature type="non-terminal residue" evidence="1">
    <location>
        <position position="612"/>
    </location>
</feature>
<dbReference type="Proteomes" id="UP000789525">
    <property type="component" value="Unassembled WGS sequence"/>
</dbReference>
<gene>
    <name evidence="1" type="ORF">ACOLOM_LOCUS9922</name>
</gene>
<reference evidence="1" key="1">
    <citation type="submission" date="2021-06" db="EMBL/GenBank/DDBJ databases">
        <authorList>
            <person name="Kallberg Y."/>
            <person name="Tangrot J."/>
            <person name="Rosling A."/>
        </authorList>
    </citation>
    <scope>NUCLEOTIDE SEQUENCE</scope>
    <source>
        <strain evidence="1">CL356</strain>
    </source>
</reference>
<proteinExistence type="predicted"/>
<feature type="non-terminal residue" evidence="1">
    <location>
        <position position="1"/>
    </location>
</feature>
<sequence>VHAFVPVDQCGDGVGQNLKEHLSVGQIVKCRIKSIMREKKAMLATFRINDPVNTDLSGIKIGELTKGKIMRVKEDIIVLSLDPSQVRANLHISHLSDHLSPLHLAKVVKALKQDDTLKNLLVLSKNEDKGFVNVSCKHLLVEAAKAGKLPKTLKEVEIGAVVPGYVRNVTDYAAIADHYVASPVGVFFPNQSVICRVISIDTENSRCEVSLKSSDIDIATLSFITEGDFIKSYFSELYENKHLPTKDQKIRIGHEDENTKIKASINEDHARDREEVKEGAILYGVVLDFDEKGKFADLSVRPDLMDESKRTNDQKINGPGSNSEPLLSHRKELRKLLKNGETVDAVVELVKEDYIIVSLPKQGNTIAFATSKSYNDRSQPFTRYKFGQKAKAKIVHVPRHKEDAGSTSKHGSINRVLVTLQFPTEQQEWLLVTDAKTLKDFSPGQKIKGTVTAVEKYGVFIKINDTAISGLCHISKVSDDFVRDLSALYKVGQRVTAVILEVDLKTQKISFGLKESCFRAHNLELSSDSEVEEDVMELDEEMSNKPRETNSQLHDTGEESDYSESEDNVMSASEDDDSDQAEPLSLSGTWKWGDENEKVEDQNKKAVDHSPD</sequence>
<dbReference type="EMBL" id="CAJVPT010030135">
    <property type="protein sequence ID" value="CAG8693304.1"/>
    <property type="molecule type" value="Genomic_DNA"/>
</dbReference>
<keyword evidence="2" id="KW-1185">Reference proteome</keyword>
<name>A0ACA9P936_9GLOM</name>